<keyword evidence="2" id="KW-1185">Reference proteome</keyword>
<organism evidence="1 2">
    <name type="scientific">Roseinatronobacter bogoriensis subsp. barguzinensis</name>
    <dbReference type="NCBI Taxonomy" id="441209"/>
    <lineage>
        <taxon>Bacteria</taxon>
        <taxon>Pseudomonadati</taxon>
        <taxon>Pseudomonadota</taxon>
        <taxon>Alphaproteobacteria</taxon>
        <taxon>Rhodobacterales</taxon>
        <taxon>Paracoccaceae</taxon>
        <taxon>Roseinatronobacter</taxon>
    </lineage>
</organism>
<reference evidence="1 2" key="1">
    <citation type="submission" date="2017-11" db="EMBL/GenBank/DDBJ databases">
        <title>Revised Sequence and Annotation of the Rhodobaca barguzinensis strain alga05 Genome.</title>
        <authorList>
            <person name="Kopejtka K."/>
            <person name="Tomasch J.M."/>
            <person name="Bunk B."/>
            <person name="Koblizek M."/>
        </authorList>
    </citation>
    <scope>NUCLEOTIDE SEQUENCE [LARGE SCALE GENOMIC DNA]</scope>
    <source>
        <strain evidence="2">alga05</strain>
    </source>
</reference>
<dbReference type="Proteomes" id="UP000228948">
    <property type="component" value="Chromosome"/>
</dbReference>
<evidence type="ECO:0000313" key="1">
    <source>
        <dbReference type="EMBL" id="ATX65137.1"/>
    </source>
</evidence>
<evidence type="ECO:0000313" key="2">
    <source>
        <dbReference type="Proteomes" id="UP000228948"/>
    </source>
</evidence>
<dbReference type="EMBL" id="CP024899">
    <property type="protein sequence ID" value="ATX65137.1"/>
    <property type="molecule type" value="Genomic_DNA"/>
</dbReference>
<accession>A0A2K8K6Q8</accession>
<protein>
    <submittedName>
        <fullName evidence="1">Uncharacterized protein</fullName>
    </submittedName>
</protein>
<proteinExistence type="predicted"/>
<dbReference type="KEGG" id="rbg:BG454_04265"/>
<sequence length="61" mass="6799">MRGRPNPLADKMPGRYLHWQQGICVRMLSLPGSGCAYFLQVSLAWGRGGQAREIRLAVRDG</sequence>
<dbReference type="AlphaFoldDB" id="A0A2K8K6Q8"/>
<name>A0A2K8K6Q8_9RHOB</name>
<gene>
    <name evidence="1" type="ORF">BG454_04265</name>
</gene>